<proteinExistence type="predicted"/>
<keyword evidence="3" id="KW-0804">Transcription</keyword>
<dbReference type="PRINTS" id="PR00455">
    <property type="entry name" value="HTHTETR"/>
</dbReference>
<name>A0A2G8B4S4_9MYCO</name>
<evidence type="ECO:0000256" key="2">
    <source>
        <dbReference type="ARBA" id="ARBA00023125"/>
    </source>
</evidence>
<keyword evidence="5" id="KW-1185">Reference proteome</keyword>
<dbReference type="STRING" id="110505.ACT16_02240"/>
<dbReference type="InterPro" id="IPR001647">
    <property type="entry name" value="HTH_TetR"/>
</dbReference>
<dbReference type="Gene3D" id="1.10.357.10">
    <property type="entry name" value="Tetracycline Repressor, domain 2"/>
    <property type="match status" value="1"/>
</dbReference>
<sequence length="209" mass="23561">MALRRAPRVRRGSAPGLLREAARELFAEHGYRVTTREIAERAGVSHDLIFRYFDSKERLFFESVGRPLLDAVDGLHRRWLDDPGLRSLDPKELARRFTSDFYCFLSDNQAIARAMVHLFTEGPTGGELDVLRSRIDDTLSAMLPAVDAVLSVDGIRRSSPALQLRIVLLFVGAIATFLPKTYPRDDDAPSRNAVIDELSQFIYNGLRES</sequence>
<dbReference type="InterPro" id="IPR050109">
    <property type="entry name" value="HTH-type_TetR-like_transc_reg"/>
</dbReference>
<dbReference type="Proteomes" id="UP000595446">
    <property type="component" value="Chromosome"/>
</dbReference>
<dbReference type="GO" id="GO:0000976">
    <property type="term" value="F:transcription cis-regulatory region binding"/>
    <property type="evidence" value="ECO:0007669"/>
    <property type="project" value="TreeGrafter"/>
</dbReference>
<evidence type="ECO:0000256" key="1">
    <source>
        <dbReference type="ARBA" id="ARBA00023015"/>
    </source>
</evidence>
<evidence type="ECO:0000313" key="4">
    <source>
        <dbReference type="EMBL" id="BCO34281.1"/>
    </source>
</evidence>
<gene>
    <name evidence="4" type="ORF">MHEC_07140</name>
</gene>
<dbReference type="InterPro" id="IPR009057">
    <property type="entry name" value="Homeodomain-like_sf"/>
</dbReference>
<dbReference type="PANTHER" id="PTHR30055">
    <property type="entry name" value="HTH-TYPE TRANSCRIPTIONAL REGULATOR RUTR"/>
    <property type="match status" value="1"/>
</dbReference>
<dbReference type="GO" id="GO:0003700">
    <property type="term" value="F:DNA-binding transcription factor activity"/>
    <property type="evidence" value="ECO:0007669"/>
    <property type="project" value="TreeGrafter"/>
</dbReference>
<dbReference type="SUPFAM" id="SSF46689">
    <property type="entry name" value="Homeodomain-like"/>
    <property type="match status" value="1"/>
</dbReference>
<dbReference type="PROSITE" id="PS50977">
    <property type="entry name" value="HTH_TETR_2"/>
    <property type="match status" value="1"/>
</dbReference>
<organism evidence="4 5">
    <name type="scientific">Mycobacterium heckeshornense</name>
    <dbReference type="NCBI Taxonomy" id="110505"/>
    <lineage>
        <taxon>Bacteria</taxon>
        <taxon>Bacillati</taxon>
        <taxon>Actinomycetota</taxon>
        <taxon>Actinomycetes</taxon>
        <taxon>Mycobacteriales</taxon>
        <taxon>Mycobacteriaceae</taxon>
        <taxon>Mycobacterium</taxon>
    </lineage>
</organism>
<dbReference type="PANTHER" id="PTHR30055:SF234">
    <property type="entry name" value="HTH-TYPE TRANSCRIPTIONAL REGULATOR BETI"/>
    <property type="match status" value="1"/>
</dbReference>
<accession>A0A2G8B4S4</accession>
<dbReference type="OrthoDB" id="4726108at2"/>
<dbReference type="RefSeq" id="WP_048889810.1">
    <property type="nucleotide sequence ID" value="NZ_AP024237.1"/>
</dbReference>
<dbReference type="EMBL" id="AP024237">
    <property type="protein sequence ID" value="BCO34281.1"/>
    <property type="molecule type" value="Genomic_DNA"/>
</dbReference>
<protein>
    <submittedName>
        <fullName evidence="4">Uncharacterized protein</fullName>
    </submittedName>
</protein>
<dbReference type="AlphaFoldDB" id="A0A2G8B4S4"/>
<keyword evidence="1" id="KW-0805">Transcription regulation</keyword>
<keyword evidence="2" id="KW-0238">DNA-binding</keyword>
<reference evidence="4 5" key="1">
    <citation type="submission" date="2020-12" db="EMBL/GenBank/DDBJ databases">
        <title>Complete genome sequence of Mycobacterium heckeshornense JCM 15655T, closely related to a pathogenic non-tuberculous mycobacterial species Mycobacterium xenopi.</title>
        <authorList>
            <person name="Yoshida M."/>
            <person name="Fukano H."/>
            <person name="Asakura T."/>
            <person name="Suzuki M."/>
            <person name="Hoshino Y."/>
        </authorList>
    </citation>
    <scope>NUCLEOTIDE SEQUENCE [LARGE SCALE GENOMIC DNA]</scope>
    <source>
        <strain evidence="4 5">JCM 15655</strain>
    </source>
</reference>
<evidence type="ECO:0000313" key="5">
    <source>
        <dbReference type="Proteomes" id="UP000595446"/>
    </source>
</evidence>
<evidence type="ECO:0000256" key="3">
    <source>
        <dbReference type="ARBA" id="ARBA00023163"/>
    </source>
</evidence>
<dbReference type="Pfam" id="PF00440">
    <property type="entry name" value="TetR_N"/>
    <property type="match status" value="1"/>
</dbReference>